<feature type="transmembrane region" description="Helical" evidence="7">
    <location>
        <begin position="96"/>
        <end position="124"/>
    </location>
</feature>
<comment type="similarity">
    <text evidence="2">Belongs to the SLC13A/DASS transporter (TC 2.A.47) family. DIT1 subfamily.</text>
</comment>
<dbReference type="InterPro" id="IPR030676">
    <property type="entry name" value="CitT-rel"/>
</dbReference>
<dbReference type="Pfam" id="PF00939">
    <property type="entry name" value="Na_sulph_symp"/>
    <property type="match status" value="1"/>
</dbReference>
<feature type="transmembrane region" description="Helical" evidence="7">
    <location>
        <begin position="457"/>
        <end position="479"/>
    </location>
</feature>
<evidence type="ECO:0000256" key="5">
    <source>
        <dbReference type="ARBA" id="ARBA00023136"/>
    </source>
</evidence>
<evidence type="ECO:0000256" key="2">
    <source>
        <dbReference type="ARBA" id="ARBA00007349"/>
    </source>
</evidence>
<keyword evidence="3 7" id="KW-0812">Transmembrane</keyword>
<dbReference type="GO" id="GO:0016020">
    <property type="term" value="C:membrane"/>
    <property type="evidence" value="ECO:0007669"/>
    <property type="project" value="UniProtKB-SubCell"/>
</dbReference>
<keyword evidence="4 7" id="KW-1133">Transmembrane helix</keyword>
<dbReference type="PANTHER" id="PTHR42826">
    <property type="entry name" value="DICARBOXYLATE TRANSPORTER 2.1, CHLOROPLASTIC"/>
    <property type="match status" value="1"/>
</dbReference>
<evidence type="ECO:0000256" key="1">
    <source>
        <dbReference type="ARBA" id="ARBA00004141"/>
    </source>
</evidence>
<dbReference type="PIRSF" id="PIRSF002457">
    <property type="entry name" value="DASS"/>
    <property type="match status" value="1"/>
</dbReference>
<dbReference type="AlphaFoldDB" id="A0A4Y4C361"/>
<dbReference type="EMBL" id="BJNT01000011">
    <property type="protein sequence ID" value="GEC86239.1"/>
    <property type="molecule type" value="Genomic_DNA"/>
</dbReference>
<feature type="compositionally biased region" description="Low complexity" evidence="6">
    <location>
        <begin position="36"/>
        <end position="47"/>
    </location>
</feature>
<proteinExistence type="inferred from homology"/>
<reference evidence="8 9" key="1">
    <citation type="submission" date="2019-06" db="EMBL/GenBank/DDBJ databases">
        <title>Whole genome shotgun sequence of Corynebacterium variabile NBRC 15286.</title>
        <authorList>
            <person name="Hosoyama A."/>
            <person name="Uohara A."/>
            <person name="Ohji S."/>
            <person name="Ichikawa N."/>
        </authorList>
    </citation>
    <scope>NUCLEOTIDE SEQUENCE [LARGE SCALE GENOMIC DNA]</scope>
    <source>
        <strain evidence="8 9">NBRC 15286</strain>
    </source>
</reference>
<feature type="transmembrane region" description="Helical" evidence="7">
    <location>
        <begin position="144"/>
        <end position="164"/>
    </location>
</feature>
<evidence type="ECO:0000313" key="9">
    <source>
        <dbReference type="Proteomes" id="UP000319986"/>
    </source>
</evidence>
<feature type="compositionally biased region" description="Polar residues" evidence="6">
    <location>
        <begin position="8"/>
        <end position="21"/>
    </location>
</feature>
<comment type="subcellular location">
    <subcellularLocation>
        <location evidence="1">Membrane</location>
        <topology evidence="1">Multi-pass membrane protein</topology>
    </subcellularLocation>
</comment>
<evidence type="ECO:0000313" key="8">
    <source>
        <dbReference type="EMBL" id="GEC86239.1"/>
    </source>
</evidence>
<feature type="transmembrane region" description="Helical" evidence="7">
    <location>
        <begin position="426"/>
        <end position="445"/>
    </location>
</feature>
<accession>A0A4Y4C361</accession>
<comment type="caution">
    <text evidence="8">The sequence shown here is derived from an EMBL/GenBank/DDBJ whole genome shotgun (WGS) entry which is preliminary data.</text>
</comment>
<feature type="transmembrane region" description="Helical" evidence="7">
    <location>
        <begin position="358"/>
        <end position="379"/>
    </location>
</feature>
<dbReference type="InterPro" id="IPR001898">
    <property type="entry name" value="SLC13A/DASS"/>
</dbReference>
<gene>
    <name evidence="8" type="ORF">CVA01_15530</name>
</gene>
<feature type="transmembrane region" description="Helical" evidence="7">
    <location>
        <begin position="281"/>
        <end position="307"/>
    </location>
</feature>
<dbReference type="GO" id="GO:0022857">
    <property type="term" value="F:transmembrane transporter activity"/>
    <property type="evidence" value="ECO:0007669"/>
    <property type="project" value="InterPro"/>
</dbReference>
<feature type="transmembrane region" description="Helical" evidence="7">
    <location>
        <begin position="391"/>
        <end position="411"/>
    </location>
</feature>
<evidence type="ECO:0000256" key="7">
    <source>
        <dbReference type="SAM" id="Phobius"/>
    </source>
</evidence>
<evidence type="ECO:0000256" key="4">
    <source>
        <dbReference type="ARBA" id="ARBA00022989"/>
    </source>
</evidence>
<feature type="transmembrane region" description="Helical" evidence="7">
    <location>
        <begin position="63"/>
        <end position="84"/>
    </location>
</feature>
<evidence type="ECO:0000256" key="3">
    <source>
        <dbReference type="ARBA" id="ARBA00022692"/>
    </source>
</evidence>
<protein>
    <submittedName>
        <fullName evidence="8">Dicarboxylate transporter</fullName>
    </submittedName>
</protein>
<organism evidence="8 9">
    <name type="scientific">Corynebacterium variabile</name>
    <dbReference type="NCBI Taxonomy" id="1727"/>
    <lineage>
        <taxon>Bacteria</taxon>
        <taxon>Bacillati</taxon>
        <taxon>Actinomycetota</taxon>
        <taxon>Actinomycetes</taxon>
        <taxon>Mycobacteriales</taxon>
        <taxon>Corynebacteriaceae</taxon>
        <taxon>Corynebacterium</taxon>
    </lineage>
</organism>
<evidence type="ECO:0000256" key="6">
    <source>
        <dbReference type="SAM" id="MobiDB-lite"/>
    </source>
</evidence>
<dbReference type="Proteomes" id="UP000319986">
    <property type="component" value="Unassembled WGS sequence"/>
</dbReference>
<name>A0A4Y4C361_9CORY</name>
<dbReference type="NCBIfam" id="TIGR00785">
    <property type="entry name" value="dass"/>
    <property type="match status" value="1"/>
</dbReference>
<sequence length="538" mass="57139">MSRHSESSGRSATPTEPQSETPAEAKRPEATGCAESTGSAGSTDSGAPQQPHPRVDAPPSDHWRSVLTGFGVAVAITVIFWFVPHPSELSDQAWRMFGLFVATIVCIIMAPMPMGAVTIIGMVAAVLLNLVPLSADSDDASAPYALMGFSNATIWLIVMAFLLSRGFIKTGFGRRIALYFVSKVGGRMLGVGYGLSLADLVMSPAIPSATARGGGIMAPIMQSVALTYDSEPGPTARRAGAYLALVSSNSNSITCAMFLTAMAGNPLIASLASQQGVEISWATWALGAIVPGLVALIVVPALIYTVYPPELKKTPKVRQMAADELKAIGPMSYGEKVLAATFVVLLLLWTVGDLAFDISATTTAFIGVIILMVFHVLTWEDIIREKSAWDTMTWFAVLYMMATALSEYGFIDWISTLIADSLGSMGWMPALILLVVIYFFAHYFFASATAHISAMYIAFLGAALALGAPPLLAALVLGYCSNIFQSLTHYAGGASPTLFGTKYNTAAQWWTVGLIAGVASLLIWIFVGGAWMKVVGIW</sequence>
<feature type="region of interest" description="Disordered" evidence="6">
    <location>
        <begin position="1"/>
        <end position="60"/>
    </location>
</feature>
<feature type="transmembrane region" description="Helical" evidence="7">
    <location>
        <begin position="328"/>
        <end position="352"/>
    </location>
</feature>
<feature type="transmembrane region" description="Helical" evidence="7">
    <location>
        <begin position="509"/>
        <end position="532"/>
    </location>
</feature>
<keyword evidence="5 7" id="KW-0472">Membrane</keyword>